<accession>A0A0F9D257</accession>
<reference evidence="1" key="1">
    <citation type="journal article" date="2015" name="Nature">
        <title>Complex archaea that bridge the gap between prokaryotes and eukaryotes.</title>
        <authorList>
            <person name="Spang A."/>
            <person name="Saw J.H."/>
            <person name="Jorgensen S.L."/>
            <person name="Zaremba-Niedzwiedzka K."/>
            <person name="Martijn J."/>
            <person name="Lind A.E."/>
            <person name="van Eijk R."/>
            <person name="Schleper C."/>
            <person name="Guy L."/>
            <person name="Ettema T.J."/>
        </authorList>
    </citation>
    <scope>NUCLEOTIDE SEQUENCE</scope>
</reference>
<evidence type="ECO:0000313" key="1">
    <source>
        <dbReference type="EMBL" id="KKL55634.1"/>
    </source>
</evidence>
<organism evidence="1">
    <name type="scientific">marine sediment metagenome</name>
    <dbReference type="NCBI Taxonomy" id="412755"/>
    <lineage>
        <taxon>unclassified sequences</taxon>
        <taxon>metagenomes</taxon>
        <taxon>ecological metagenomes</taxon>
    </lineage>
</organism>
<proteinExistence type="predicted"/>
<sequence length="203" mass="22342">MSTTSPVDSIVDRSSPFNKSDEVIKASFTTEVNANPTIETGAKLVAAHGKGLSTVDFNALYKSWQDKLGKDETPQESAIKRAYTIFNAAKTDNVFDSDEAKNSVEWARTVETLDVFVSENPNLKPKEYTDFAEQTLIEVKRGFLGSAWDLIRHPVLFKRELGASEGEAKSRRMAIGALRAAGQEITEKNIIDAVNQLEDAGEL</sequence>
<protein>
    <submittedName>
        <fullName evidence="1">Uncharacterized protein</fullName>
    </submittedName>
</protein>
<name>A0A0F9D257_9ZZZZ</name>
<dbReference type="AlphaFoldDB" id="A0A0F9D257"/>
<comment type="caution">
    <text evidence="1">The sequence shown here is derived from an EMBL/GenBank/DDBJ whole genome shotgun (WGS) entry which is preliminary data.</text>
</comment>
<gene>
    <name evidence="1" type="ORF">LCGC14_2253450</name>
</gene>
<dbReference type="EMBL" id="LAZR01030770">
    <property type="protein sequence ID" value="KKL55634.1"/>
    <property type="molecule type" value="Genomic_DNA"/>
</dbReference>